<dbReference type="Gene3D" id="3.30.470.20">
    <property type="entry name" value="ATP-grasp fold, B domain"/>
    <property type="match status" value="2"/>
</dbReference>
<dbReference type="Pfam" id="PF00391">
    <property type="entry name" value="PEP-utilizers"/>
    <property type="match status" value="1"/>
</dbReference>
<dbReference type="InterPro" id="IPR036637">
    <property type="entry name" value="Phosphohistidine_dom_sf"/>
</dbReference>
<feature type="domain" description="Pyruvate phosphate dikinase AMP/ATP-binding" evidence="2">
    <location>
        <begin position="223"/>
        <end position="269"/>
    </location>
</feature>
<dbReference type="Proteomes" id="UP001612741">
    <property type="component" value="Unassembled WGS sequence"/>
</dbReference>
<evidence type="ECO:0000313" key="3">
    <source>
        <dbReference type="EMBL" id="MFI6504743.1"/>
    </source>
</evidence>
<dbReference type="InterPro" id="IPR002192">
    <property type="entry name" value="PPDK_AMP/ATP-bd"/>
</dbReference>
<feature type="domain" description="Pyruvate phosphate dikinase AMP/ATP-binding" evidence="2">
    <location>
        <begin position="16"/>
        <end position="216"/>
    </location>
</feature>
<evidence type="ECO:0000259" key="1">
    <source>
        <dbReference type="Pfam" id="PF00391"/>
    </source>
</evidence>
<dbReference type="InterPro" id="IPR008279">
    <property type="entry name" value="PEP-util_enz_mobile_dom"/>
</dbReference>
<dbReference type="RefSeq" id="WP_397090620.1">
    <property type="nucleotide sequence ID" value="NZ_JBITGY010000016.1"/>
</dbReference>
<dbReference type="Gene3D" id="3.30.1490.20">
    <property type="entry name" value="ATP-grasp fold, A domain"/>
    <property type="match status" value="1"/>
</dbReference>
<gene>
    <name evidence="3" type="ORF">ACIBG2_45670</name>
</gene>
<accession>A0ABW7Z995</accession>
<evidence type="ECO:0000313" key="4">
    <source>
        <dbReference type="Proteomes" id="UP001612741"/>
    </source>
</evidence>
<organism evidence="3 4">
    <name type="scientific">Nonomuraea typhae</name>
    <dbReference type="NCBI Taxonomy" id="2603600"/>
    <lineage>
        <taxon>Bacteria</taxon>
        <taxon>Bacillati</taxon>
        <taxon>Actinomycetota</taxon>
        <taxon>Actinomycetes</taxon>
        <taxon>Streptosporangiales</taxon>
        <taxon>Streptosporangiaceae</taxon>
        <taxon>Nonomuraea</taxon>
    </lineage>
</organism>
<evidence type="ECO:0000259" key="2">
    <source>
        <dbReference type="Pfam" id="PF01326"/>
    </source>
</evidence>
<sequence>MTVIPLEQLTGLDVARAGNKAVNLAAMLGKGFSVPGGFVVTTAAYDRIGVRVSPGPLDEVAARSIRAAILAADLPEDLTRAVTRAYRALGADAAVAVRSSSPGEDLPEASFAGQYDTFLSVSGAGNVLTAVKRCWASLWSDRAVRYRTAHGLDHRDAAIAVVVQRMVEARAAGVLHTLNPVTGRRSEMVAEAVEGVGEAVVSGAVVPDQYVLAGDREPDGHGCLDAADLRRLREVGAALQEGFGAPQDVEWAIDGAGRVWLTQTRPITTAFPVPESPDGRLRAYWSVNVYQGLFRPLTPMGATMIRERQRGMSAYLTSIGFSPEIVDVSGWLYWDITEGVADGAKRPAMVAFADDLAAPSGQIIAGLADDPRFAATGTPERSPGPRRRYGPIAAAWVFPRWARARARRRSLQHVRALMGPEPGRPAEQLRWIEANHRTICRIEADLPRTANTAGGLAQRLAARLLEGVAVPEEVNACFRGVPANPTTEMDLSLWRLAMAARAHPESSAALSSHDAGHLAEAFRYGRLPRPLAAGMDAFLARYGCRVAAEMDLGLPRWADDPTPVFNLLIGYAAAARTGFDAAAEFAAAGREARAAVAELVRRAPFHRRLAAGFLLSSARELRGLRELPKYCLMLGYQELRRRLMRLGEHLAGRGVLDRAADVMFLGLDELRAAVLDGGDGGERARVRERRAVYERETGRRQVPAVVLSDGAVPEYRPAGTGDAAFLRGIAGASGLASGPARIVRDPGTARIEPGEVLVCPSTDPGWTPLFLNAAAVVTETGGMISHGTTVAREYGIPAVVGVAGATTRIHDGQLITVDGSRGTISLGHRPSPGR</sequence>
<dbReference type="Pfam" id="PF01326">
    <property type="entry name" value="PPDK_N"/>
    <property type="match status" value="2"/>
</dbReference>
<proteinExistence type="predicted"/>
<reference evidence="3 4" key="1">
    <citation type="submission" date="2024-10" db="EMBL/GenBank/DDBJ databases">
        <title>The Natural Products Discovery Center: Release of the First 8490 Sequenced Strains for Exploring Actinobacteria Biosynthetic Diversity.</title>
        <authorList>
            <person name="Kalkreuter E."/>
            <person name="Kautsar S.A."/>
            <person name="Yang D."/>
            <person name="Bader C.D."/>
            <person name="Teijaro C.N."/>
            <person name="Fluegel L."/>
            <person name="Davis C.M."/>
            <person name="Simpson J.R."/>
            <person name="Lauterbach L."/>
            <person name="Steele A.D."/>
            <person name="Gui C."/>
            <person name="Meng S."/>
            <person name="Li G."/>
            <person name="Viehrig K."/>
            <person name="Ye F."/>
            <person name="Su P."/>
            <person name="Kiefer A.F."/>
            <person name="Nichols A."/>
            <person name="Cepeda A.J."/>
            <person name="Yan W."/>
            <person name="Fan B."/>
            <person name="Jiang Y."/>
            <person name="Adhikari A."/>
            <person name="Zheng C.-J."/>
            <person name="Schuster L."/>
            <person name="Cowan T.M."/>
            <person name="Smanski M.J."/>
            <person name="Chevrette M.G."/>
            <person name="De Carvalho L.P.S."/>
            <person name="Shen B."/>
        </authorList>
    </citation>
    <scope>NUCLEOTIDE SEQUENCE [LARGE SCALE GENOMIC DNA]</scope>
    <source>
        <strain evidence="3 4">NPDC050545</strain>
    </source>
</reference>
<dbReference type="InterPro" id="IPR051549">
    <property type="entry name" value="PEP_Utilizing_Enz"/>
</dbReference>
<dbReference type="EMBL" id="JBITGY010000016">
    <property type="protein sequence ID" value="MFI6504743.1"/>
    <property type="molecule type" value="Genomic_DNA"/>
</dbReference>
<protein>
    <submittedName>
        <fullName evidence="3">PEP/pyruvate-binding domain-containing protein</fullName>
    </submittedName>
</protein>
<keyword evidence="4" id="KW-1185">Reference proteome</keyword>
<name>A0ABW7Z995_9ACTN</name>
<dbReference type="SUPFAM" id="SSF52009">
    <property type="entry name" value="Phosphohistidine domain"/>
    <property type="match status" value="1"/>
</dbReference>
<dbReference type="SUPFAM" id="SSF56059">
    <property type="entry name" value="Glutathione synthetase ATP-binding domain-like"/>
    <property type="match status" value="1"/>
</dbReference>
<dbReference type="PANTHER" id="PTHR43615">
    <property type="entry name" value="PHOSPHOENOLPYRUVATE SYNTHASE-RELATED"/>
    <property type="match status" value="1"/>
</dbReference>
<dbReference type="Gene3D" id="3.50.30.10">
    <property type="entry name" value="Phosphohistidine domain"/>
    <property type="match status" value="1"/>
</dbReference>
<comment type="caution">
    <text evidence="3">The sequence shown here is derived from an EMBL/GenBank/DDBJ whole genome shotgun (WGS) entry which is preliminary data.</text>
</comment>
<feature type="domain" description="PEP-utilising enzyme mobile" evidence="1">
    <location>
        <begin position="751"/>
        <end position="822"/>
    </location>
</feature>
<dbReference type="InterPro" id="IPR013815">
    <property type="entry name" value="ATP_grasp_subdomain_1"/>
</dbReference>
<dbReference type="PANTHER" id="PTHR43615:SF1">
    <property type="entry name" value="PPDK_N DOMAIN-CONTAINING PROTEIN"/>
    <property type="match status" value="1"/>
</dbReference>